<dbReference type="InterPro" id="IPR011650">
    <property type="entry name" value="Peptidase_M20_dimer"/>
</dbReference>
<evidence type="ECO:0000256" key="22">
    <source>
        <dbReference type="ARBA" id="ARBA00048840"/>
    </source>
</evidence>
<evidence type="ECO:0000313" key="28">
    <source>
        <dbReference type="RefSeq" id="XP_013779433.1"/>
    </source>
</evidence>
<comment type="catalytic activity">
    <reaction evidence="23">
        <text>L-phenylalanine + (9Z)-octadecenoate = N-(9Z-octadecenoyl)-L-phenylalanine + H2O</text>
        <dbReference type="Rhea" id="RHEA:51300"/>
        <dbReference type="ChEBI" id="CHEBI:15377"/>
        <dbReference type="ChEBI" id="CHEBI:30823"/>
        <dbReference type="ChEBI" id="CHEBI:58095"/>
        <dbReference type="ChEBI" id="CHEBI:134020"/>
    </reaction>
    <physiologicalReaction direction="left-to-right" evidence="23">
        <dbReference type="Rhea" id="RHEA:51301"/>
    </physiologicalReaction>
    <physiologicalReaction direction="right-to-left" evidence="23">
        <dbReference type="Rhea" id="RHEA:51302"/>
    </physiologicalReaction>
</comment>
<evidence type="ECO:0000256" key="21">
    <source>
        <dbReference type="ARBA" id="ARBA00048827"/>
    </source>
</evidence>
<dbReference type="CDD" id="cd05674">
    <property type="entry name" value="M20_yscS"/>
    <property type="match status" value="1"/>
</dbReference>
<evidence type="ECO:0000256" key="9">
    <source>
        <dbReference type="ARBA" id="ARBA00047567"/>
    </source>
</evidence>
<evidence type="ECO:0000256" key="24">
    <source>
        <dbReference type="ARBA" id="ARBA00049100"/>
    </source>
</evidence>
<name>A0ABM1BCV4_LIMPO</name>
<comment type="catalytic activity">
    <reaction evidence="24">
        <text>N-(5Z,8Z,11Z,14Z-eicosatetraenoyl)-L-serine + H2O = (5Z,8Z,11Z,14Z)-eicosatetraenoate + L-serine</text>
        <dbReference type="Rhea" id="RHEA:64116"/>
        <dbReference type="ChEBI" id="CHEBI:15377"/>
        <dbReference type="ChEBI" id="CHEBI:32395"/>
        <dbReference type="ChEBI" id="CHEBI:33384"/>
        <dbReference type="ChEBI" id="CHEBI:149697"/>
    </reaction>
    <physiologicalReaction direction="left-to-right" evidence="24">
        <dbReference type="Rhea" id="RHEA:64117"/>
    </physiologicalReaction>
    <physiologicalReaction direction="right-to-left" evidence="24">
        <dbReference type="Rhea" id="RHEA:64118"/>
    </physiologicalReaction>
</comment>
<evidence type="ECO:0000256" key="19">
    <source>
        <dbReference type="ARBA" id="ARBA00048729"/>
    </source>
</evidence>
<evidence type="ECO:0000256" key="23">
    <source>
        <dbReference type="ARBA" id="ARBA00048879"/>
    </source>
</evidence>
<protein>
    <submittedName>
        <fullName evidence="28">N-fatty-acyl-amino acid synthase/hydrolase PM20D1-like</fullName>
    </submittedName>
</protein>
<evidence type="ECO:0000256" key="15">
    <source>
        <dbReference type="ARBA" id="ARBA00048380"/>
    </source>
</evidence>
<comment type="catalytic activity">
    <reaction evidence="25">
        <text>N-(9Z-octadecenoyl)-L-lysine + H2O = L-lysine + (9Z)-octadecenoate</text>
        <dbReference type="Rhea" id="RHEA:64192"/>
        <dbReference type="ChEBI" id="CHEBI:15377"/>
        <dbReference type="ChEBI" id="CHEBI:30823"/>
        <dbReference type="ChEBI" id="CHEBI:32551"/>
        <dbReference type="ChEBI" id="CHEBI:149731"/>
    </reaction>
    <physiologicalReaction direction="left-to-right" evidence="25">
        <dbReference type="Rhea" id="RHEA:64193"/>
    </physiologicalReaction>
</comment>
<dbReference type="Gene3D" id="1.10.150.900">
    <property type="match status" value="1"/>
</dbReference>
<dbReference type="InterPro" id="IPR036264">
    <property type="entry name" value="Bact_exopeptidase_dim_dom"/>
</dbReference>
<gene>
    <name evidence="28" type="primary">LOC106463900</name>
</gene>
<proteinExistence type="inferred from homology"/>
<evidence type="ECO:0000256" key="20">
    <source>
        <dbReference type="ARBA" id="ARBA00048822"/>
    </source>
</evidence>
<evidence type="ECO:0000256" key="25">
    <source>
        <dbReference type="ARBA" id="ARBA00049457"/>
    </source>
</evidence>
<comment type="catalytic activity">
    <reaction evidence="15">
        <text>N-(9Z-octadecenoyl)-L-asparagine + H2O = L-asparagine + (9Z)-octadecenoate</text>
        <dbReference type="Rhea" id="RHEA:64136"/>
        <dbReference type="ChEBI" id="CHEBI:15377"/>
        <dbReference type="ChEBI" id="CHEBI:30823"/>
        <dbReference type="ChEBI" id="CHEBI:58048"/>
        <dbReference type="ChEBI" id="CHEBI:149730"/>
    </reaction>
    <physiologicalReaction direction="left-to-right" evidence="15">
        <dbReference type="Rhea" id="RHEA:64137"/>
    </physiologicalReaction>
</comment>
<dbReference type="RefSeq" id="XP_013779433.1">
    <property type="nucleotide sequence ID" value="XM_013923979.2"/>
</dbReference>
<dbReference type="Pfam" id="PF07687">
    <property type="entry name" value="M20_dimer"/>
    <property type="match status" value="1"/>
</dbReference>
<keyword evidence="3" id="KW-0645">Protease</keyword>
<dbReference type="SUPFAM" id="SSF55031">
    <property type="entry name" value="Bacterial exopeptidase dimerisation domain"/>
    <property type="match status" value="1"/>
</dbReference>
<evidence type="ECO:0000256" key="3">
    <source>
        <dbReference type="ARBA" id="ARBA00022670"/>
    </source>
</evidence>
<organism evidence="27 28">
    <name type="scientific">Limulus polyphemus</name>
    <name type="common">Atlantic horseshoe crab</name>
    <dbReference type="NCBI Taxonomy" id="6850"/>
    <lineage>
        <taxon>Eukaryota</taxon>
        <taxon>Metazoa</taxon>
        <taxon>Ecdysozoa</taxon>
        <taxon>Arthropoda</taxon>
        <taxon>Chelicerata</taxon>
        <taxon>Merostomata</taxon>
        <taxon>Xiphosura</taxon>
        <taxon>Limulidae</taxon>
        <taxon>Limulus</taxon>
    </lineage>
</organism>
<evidence type="ECO:0000256" key="13">
    <source>
        <dbReference type="ARBA" id="ARBA00047879"/>
    </source>
</evidence>
<keyword evidence="4" id="KW-0479">Metal-binding</keyword>
<evidence type="ECO:0000313" key="27">
    <source>
        <dbReference type="Proteomes" id="UP000694941"/>
    </source>
</evidence>
<evidence type="ECO:0000256" key="8">
    <source>
        <dbReference type="ARBA" id="ARBA00047450"/>
    </source>
</evidence>
<comment type="catalytic activity">
    <reaction evidence="9">
        <text>N-(4Z,7Z,10Z,13Z,16Z,19Z-docosahexaenoyl)-L-phenylalanine + H2O = (4Z,7Z,10Z,13Z,16Z,19Z)-docosahexaenoate + L-phenylalanine</text>
        <dbReference type="Rhea" id="RHEA:64132"/>
        <dbReference type="ChEBI" id="CHEBI:15377"/>
        <dbReference type="ChEBI" id="CHEBI:58095"/>
        <dbReference type="ChEBI" id="CHEBI:77016"/>
        <dbReference type="ChEBI" id="CHEBI:149701"/>
    </reaction>
    <physiologicalReaction direction="left-to-right" evidence="9">
        <dbReference type="Rhea" id="RHEA:64133"/>
    </physiologicalReaction>
</comment>
<comment type="catalytic activity">
    <reaction evidence="8">
        <text>(9Z)-octadecenoate + glycine = N-(9Z-octadecenoyl)glycine + H2O</text>
        <dbReference type="Rhea" id="RHEA:51316"/>
        <dbReference type="ChEBI" id="CHEBI:15377"/>
        <dbReference type="ChEBI" id="CHEBI:30823"/>
        <dbReference type="ChEBI" id="CHEBI:57305"/>
        <dbReference type="ChEBI" id="CHEBI:133992"/>
    </reaction>
    <physiologicalReaction direction="right-to-left" evidence="8">
        <dbReference type="Rhea" id="RHEA:51318"/>
    </physiologicalReaction>
</comment>
<evidence type="ECO:0000256" key="6">
    <source>
        <dbReference type="ARBA" id="ARBA00022833"/>
    </source>
</evidence>
<comment type="catalytic activity">
    <reaction evidence="14">
        <text>N-(9Z-octadecenoyl)-L-methionine + H2O = (9Z)-octadecenoate + L-methionine</text>
        <dbReference type="Rhea" id="RHEA:64144"/>
        <dbReference type="ChEBI" id="CHEBI:15377"/>
        <dbReference type="ChEBI" id="CHEBI:30823"/>
        <dbReference type="ChEBI" id="CHEBI:57844"/>
        <dbReference type="ChEBI" id="CHEBI:149732"/>
    </reaction>
    <physiologicalReaction direction="left-to-right" evidence="14">
        <dbReference type="Rhea" id="RHEA:64145"/>
    </physiologicalReaction>
</comment>
<comment type="catalytic activity">
    <reaction evidence="21">
        <text>N-(9Z-octadecenoyl)-L-leucine + H2O = L-leucine + (9Z)-octadecenoate</text>
        <dbReference type="Rhea" id="RHEA:51360"/>
        <dbReference type="ChEBI" id="CHEBI:15377"/>
        <dbReference type="ChEBI" id="CHEBI:30823"/>
        <dbReference type="ChEBI" id="CHEBI:57427"/>
        <dbReference type="ChEBI" id="CHEBI:134035"/>
    </reaction>
    <physiologicalReaction direction="left-to-right" evidence="21">
        <dbReference type="Rhea" id="RHEA:51361"/>
    </physiologicalReaction>
    <physiologicalReaction direction="right-to-left" evidence="21">
        <dbReference type="Rhea" id="RHEA:51362"/>
    </physiologicalReaction>
</comment>
<dbReference type="Gene3D" id="3.40.630.10">
    <property type="entry name" value="Zn peptidases"/>
    <property type="match status" value="1"/>
</dbReference>
<dbReference type="Gene3D" id="3.30.70.360">
    <property type="match status" value="1"/>
</dbReference>
<comment type="function">
    <text evidence="7">Secreted enzyme that regulates the endogenous N-fatty acyl amino acid (NAAs) tissue and circulating levels by functioning as a bidirectional NAA synthase/hydrolase. It condenses free fatty acids and free amino acids to generate NAAs and bidirectionally catalyzes the reverse hydrolysis reaction. Some of these NAAs stimulate oxidative metabolism via mitochondrial uncoupling, increasing energy expenditure in a UPC1-independent manner. Thereby, this secreted protein may indirectly regulate whole body energy expenditure. PM20D1 circulates in tight association with both low- and high-density (LDL and HDL,respectively) lipoprotein particles.</text>
</comment>
<evidence type="ECO:0000256" key="10">
    <source>
        <dbReference type="ARBA" id="ARBA00047723"/>
    </source>
</evidence>
<feature type="domain" description="Peptidase M20 dimerisation" evidence="26">
    <location>
        <begin position="244"/>
        <end position="387"/>
    </location>
</feature>
<comment type="catalytic activity">
    <reaction evidence="20">
        <text>N-(9Z-octadecenoyl)-L-tryptophan + H2O = L-tryptophan + (9Z)-octadecenoate</text>
        <dbReference type="Rhea" id="RHEA:64176"/>
        <dbReference type="ChEBI" id="CHEBI:15377"/>
        <dbReference type="ChEBI" id="CHEBI:30823"/>
        <dbReference type="ChEBI" id="CHEBI:57912"/>
        <dbReference type="ChEBI" id="CHEBI:149733"/>
    </reaction>
    <physiologicalReaction direction="left-to-right" evidence="20">
        <dbReference type="Rhea" id="RHEA:64177"/>
    </physiologicalReaction>
</comment>
<dbReference type="GeneID" id="106463900"/>
<evidence type="ECO:0000256" key="2">
    <source>
        <dbReference type="ARBA" id="ARBA00006247"/>
    </source>
</evidence>
<evidence type="ECO:0000256" key="12">
    <source>
        <dbReference type="ARBA" id="ARBA00047874"/>
    </source>
</evidence>
<evidence type="ECO:0000256" key="7">
    <source>
        <dbReference type="ARBA" id="ARBA00046147"/>
    </source>
</evidence>
<evidence type="ECO:0000256" key="5">
    <source>
        <dbReference type="ARBA" id="ARBA00022801"/>
    </source>
</evidence>
<comment type="catalytic activity">
    <reaction evidence="12">
        <text>(5Z,8Z,11Z,14Z)-eicosatetraenoate + L-phenylalanine = N-(5Z,8Z,11Z,14Z-eicosatetraenoyl)-L-phenylalanine + H2O</text>
        <dbReference type="Rhea" id="RHEA:51312"/>
        <dbReference type="ChEBI" id="CHEBI:15377"/>
        <dbReference type="ChEBI" id="CHEBI:32395"/>
        <dbReference type="ChEBI" id="CHEBI:58095"/>
        <dbReference type="ChEBI" id="CHEBI:134022"/>
    </reaction>
    <physiologicalReaction direction="left-to-right" evidence="12">
        <dbReference type="Rhea" id="RHEA:51313"/>
    </physiologicalReaction>
    <physiologicalReaction direction="right-to-left" evidence="12">
        <dbReference type="Rhea" id="RHEA:51314"/>
    </physiologicalReaction>
</comment>
<comment type="catalytic activity">
    <reaction evidence="10">
        <text>N-octadecanoyl-L-phenylalanine + H2O = octadecanoate + L-phenylalanine</text>
        <dbReference type="Rhea" id="RHEA:64128"/>
        <dbReference type="ChEBI" id="CHEBI:15377"/>
        <dbReference type="ChEBI" id="CHEBI:25629"/>
        <dbReference type="ChEBI" id="CHEBI:58095"/>
        <dbReference type="ChEBI" id="CHEBI:149700"/>
    </reaction>
    <physiologicalReaction direction="left-to-right" evidence="10">
        <dbReference type="Rhea" id="RHEA:64129"/>
    </physiologicalReaction>
</comment>
<comment type="catalytic activity">
    <reaction evidence="16">
        <text>N-(5Z,8Z,11Z,14Z)-eicosatetraenoyl-glycine + H2O = (5Z,8Z,11Z,14Z)-eicosatetraenoate + glycine</text>
        <dbReference type="Rhea" id="RHEA:64108"/>
        <dbReference type="ChEBI" id="CHEBI:15377"/>
        <dbReference type="ChEBI" id="CHEBI:32395"/>
        <dbReference type="ChEBI" id="CHEBI:57305"/>
        <dbReference type="ChEBI" id="CHEBI:59002"/>
    </reaction>
    <physiologicalReaction direction="left-to-right" evidence="16">
        <dbReference type="Rhea" id="RHEA:64109"/>
    </physiologicalReaction>
    <physiologicalReaction direction="right-to-left" evidence="16">
        <dbReference type="Rhea" id="RHEA:64110"/>
    </physiologicalReaction>
</comment>
<dbReference type="PANTHER" id="PTHR45962:SF1">
    <property type="entry name" value="N-FATTY-ACYL-AMINO ACID SYNTHASE_HYDROLASE PM20D1"/>
    <property type="match status" value="1"/>
</dbReference>
<dbReference type="Proteomes" id="UP000694941">
    <property type="component" value="Unplaced"/>
</dbReference>
<evidence type="ECO:0000256" key="16">
    <source>
        <dbReference type="ARBA" id="ARBA00048402"/>
    </source>
</evidence>
<dbReference type="PANTHER" id="PTHR45962">
    <property type="entry name" value="N-FATTY-ACYL-AMINO ACID SYNTHASE/HYDROLASE PM20D1"/>
    <property type="match status" value="1"/>
</dbReference>
<evidence type="ECO:0000256" key="4">
    <source>
        <dbReference type="ARBA" id="ARBA00022723"/>
    </source>
</evidence>
<reference evidence="28" key="1">
    <citation type="submission" date="2025-08" db="UniProtKB">
        <authorList>
            <consortium name="RefSeq"/>
        </authorList>
    </citation>
    <scope>IDENTIFICATION</scope>
    <source>
        <tissue evidence="28">Muscle</tissue>
    </source>
</reference>
<comment type="similarity">
    <text evidence="2">Belongs to the peptidase M20A family.</text>
</comment>
<keyword evidence="27" id="KW-1185">Reference proteome</keyword>
<comment type="catalytic activity">
    <reaction evidence="13">
        <text>N-hexadecanoyl-L-phenylalanine + H2O = hexadecanoate + L-phenylalanine</text>
        <dbReference type="Rhea" id="RHEA:64124"/>
        <dbReference type="ChEBI" id="CHEBI:7896"/>
        <dbReference type="ChEBI" id="CHEBI:15377"/>
        <dbReference type="ChEBI" id="CHEBI:58095"/>
        <dbReference type="ChEBI" id="CHEBI:149699"/>
    </reaction>
    <physiologicalReaction direction="left-to-right" evidence="13">
        <dbReference type="Rhea" id="RHEA:64125"/>
    </physiologicalReaction>
</comment>
<dbReference type="InterPro" id="IPR047177">
    <property type="entry name" value="Pept_M20A"/>
</dbReference>
<dbReference type="InterPro" id="IPR002933">
    <property type="entry name" value="Peptidase_M20"/>
</dbReference>
<evidence type="ECO:0000256" key="17">
    <source>
        <dbReference type="ARBA" id="ARBA00048579"/>
    </source>
</evidence>
<comment type="catalytic activity">
    <reaction evidence="18">
        <text>N-(9Z-octadecenoyl)-L-serine + H2O = L-serine + (9Z)-octadecenoate</text>
        <dbReference type="Rhea" id="RHEA:51352"/>
        <dbReference type="ChEBI" id="CHEBI:15377"/>
        <dbReference type="ChEBI" id="CHEBI:30823"/>
        <dbReference type="ChEBI" id="CHEBI:33384"/>
        <dbReference type="ChEBI" id="CHEBI:134031"/>
    </reaction>
    <physiologicalReaction direction="left-to-right" evidence="18">
        <dbReference type="Rhea" id="RHEA:51353"/>
    </physiologicalReaction>
</comment>
<evidence type="ECO:0000256" key="1">
    <source>
        <dbReference type="ARBA" id="ARBA00004872"/>
    </source>
</evidence>
<comment type="catalytic activity">
    <reaction evidence="11">
        <text>N-(9Z-octadecenoyl)-L-tyrosine + H2O = L-tyrosine + (9Z)-octadecenoate</text>
        <dbReference type="Rhea" id="RHEA:64184"/>
        <dbReference type="ChEBI" id="CHEBI:15377"/>
        <dbReference type="ChEBI" id="CHEBI:30823"/>
        <dbReference type="ChEBI" id="CHEBI:58315"/>
        <dbReference type="ChEBI" id="CHEBI:149734"/>
    </reaction>
    <physiologicalReaction direction="left-to-right" evidence="11">
        <dbReference type="Rhea" id="RHEA:64185"/>
    </physiologicalReaction>
</comment>
<evidence type="ECO:0000256" key="11">
    <source>
        <dbReference type="ARBA" id="ARBA00047866"/>
    </source>
</evidence>
<accession>A0ABM1BCV4</accession>
<keyword evidence="6" id="KW-0862">Zinc</keyword>
<evidence type="ECO:0000256" key="14">
    <source>
        <dbReference type="ARBA" id="ARBA00048145"/>
    </source>
</evidence>
<dbReference type="SUPFAM" id="SSF53187">
    <property type="entry name" value="Zn-dependent exopeptidases"/>
    <property type="match status" value="1"/>
</dbReference>
<dbReference type="Pfam" id="PF01546">
    <property type="entry name" value="Peptidase_M20"/>
    <property type="match status" value="1"/>
</dbReference>
<evidence type="ECO:0000259" key="26">
    <source>
        <dbReference type="Pfam" id="PF07687"/>
    </source>
</evidence>
<comment type="catalytic activity">
    <reaction evidence="22">
        <text>an N-acyl-aromatic L-alpha-amino acid + H2O = an aromatic L-alpha-amino acid + a carboxylate</text>
        <dbReference type="Rhea" id="RHEA:54184"/>
        <dbReference type="ChEBI" id="CHEBI:15377"/>
        <dbReference type="ChEBI" id="CHEBI:29067"/>
        <dbReference type="ChEBI" id="CHEBI:84824"/>
        <dbReference type="ChEBI" id="CHEBI:138093"/>
        <dbReference type="EC" id="3.5.1.114"/>
    </reaction>
    <physiologicalReaction direction="left-to-right" evidence="22">
        <dbReference type="Rhea" id="RHEA:54185"/>
    </physiologicalReaction>
    <physiologicalReaction direction="right-to-left" evidence="22">
        <dbReference type="Rhea" id="RHEA:54186"/>
    </physiologicalReaction>
</comment>
<comment type="catalytic activity">
    <reaction evidence="17">
        <text>an N-acyl-L-amino acid + H2O = an L-alpha-amino acid + a carboxylate</text>
        <dbReference type="Rhea" id="RHEA:15565"/>
        <dbReference type="ChEBI" id="CHEBI:15377"/>
        <dbReference type="ChEBI" id="CHEBI:29067"/>
        <dbReference type="ChEBI" id="CHEBI:59869"/>
        <dbReference type="ChEBI" id="CHEBI:59874"/>
        <dbReference type="EC" id="3.5.1.14"/>
    </reaction>
    <physiologicalReaction direction="left-to-right" evidence="17">
        <dbReference type="Rhea" id="RHEA:15566"/>
    </physiologicalReaction>
    <physiologicalReaction direction="right-to-left" evidence="17">
        <dbReference type="Rhea" id="RHEA:15567"/>
    </physiologicalReaction>
</comment>
<evidence type="ECO:0000256" key="18">
    <source>
        <dbReference type="ARBA" id="ARBA00048597"/>
    </source>
</evidence>
<comment type="pathway">
    <text evidence="1">Lipid metabolism; fatty acid metabolism.</text>
</comment>
<keyword evidence="5" id="KW-0378">Hydrolase</keyword>
<comment type="catalytic activity">
    <reaction evidence="19">
        <text>N-(9Z-octadecenoyl)-L-glutamine + H2O = L-glutamine + (9Z)-octadecenoate</text>
        <dbReference type="Rhea" id="RHEA:51356"/>
        <dbReference type="ChEBI" id="CHEBI:15377"/>
        <dbReference type="ChEBI" id="CHEBI:30823"/>
        <dbReference type="ChEBI" id="CHEBI:58359"/>
        <dbReference type="ChEBI" id="CHEBI:134033"/>
    </reaction>
    <physiologicalReaction direction="left-to-right" evidence="19">
        <dbReference type="Rhea" id="RHEA:51357"/>
    </physiologicalReaction>
</comment>
<sequence>MHLRARAAGLTLVLVCLISLGTIILRAVLIEKPRAPSKCTSTDNDFISETRGLSLRLAEAIRFRTISWAVQKYEREELKKFGEFIRKSFPLIHSAPYVNREVINELSLLYTVKGTDSSLKPYLLAGHLDVVPVDSNLWEVPPFDGRVVNKTYVYGRGTIDAKHIVMGILEALEFLLEKGYQPKRSFYIAFGHDEEVTGVDGAAQISKVLQERGVQLEYILDEGMMVLNGTIPGVDVPVATVGVTEKGSLSVKLTVNGTPGHSSFPPPETAIVVLAKALSKLEGSCHPSMFGKGPERTMLEALAPYASFPFKVVYSNIWFFSPLLSWFLSLKPHSNALLRTTTSVTMVSGGVKLNVIPTSASAVVNHRIHPAQTVAEVLEYDQNLIDDQRVEIEVLDATEPHPVSPHGDDVFGFQTLRKSIYQIFPGSAVAPTMLIANTDTRWYLSLSKVIYRFSPINILPKDLSLIHGNNERISINNYEQVVNFYYHMMINSDEEKLEDKHEHGDEL</sequence>